<evidence type="ECO:0000313" key="3">
    <source>
        <dbReference type="Proteomes" id="UP001596958"/>
    </source>
</evidence>
<dbReference type="InterPro" id="IPR024975">
    <property type="entry name" value="NOV_C"/>
</dbReference>
<keyword evidence="3" id="KW-1185">Reference proteome</keyword>
<dbReference type="Pfam" id="PF13020">
    <property type="entry name" value="NOV_C"/>
    <property type="match status" value="1"/>
</dbReference>
<dbReference type="Proteomes" id="UP001596958">
    <property type="component" value="Unassembled WGS sequence"/>
</dbReference>
<sequence length="325" mass="38522">MLKDLRTYDNLGSPQYFFELFKSLNNNNATIYSKRDLEQLFYNRNINGRSVFDGCLDLAFNIGVLLIDDTNTVSLNKTFQDFLLSEKQMCDKFVEYLFLSLKDDNEFQNIFSSKNISYDVIYHSVQITYGAFGLKYASFKQLLIDFEIIKIHPTTEIKKFIINSRYKKLFDKTILPEIKRRKIGIEEFQLSLEQQQIYGEEAEKFVLKFEHDRLNGNKTIDWVAEYSVAEGYDIASFNNELSIVNDRFIEVKSFSGRPYFFWSRNEIDIARIKKGEYYLYLVDRDKMNNIDYTPLIIQNPYVEIYNNEANWDQRIEKIRFAIKGG</sequence>
<dbReference type="EMBL" id="JBHTHU010000005">
    <property type="protein sequence ID" value="MFD0750167.1"/>
    <property type="molecule type" value="Genomic_DNA"/>
</dbReference>
<dbReference type="RefSeq" id="WP_377099187.1">
    <property type="nucleotide sequence ID" value="NZ_JBHTHU010000005.1"/>
</dbReference>
<gene>
    <name evidence="2" type="ORF">ACFQZS_08450</name>
</gene>
<feature type="domain" description="Protein NO VEIN C-terminal" evidence="1">
    <location>
        <begin position="202"/>
        <end position="285"/>
    </location>
</feature>
<comment type="caution">
    <text evidence="2">The sequence shown here is derived from an EMBL/GenBank/DDBJ whole genome shotgun (WGS) entry which is preliminary data.</text>
</comment>
<name>A0ABW2YUY6_9SPHI</name>
<organism evidence="2 3">
    <name type="scientific">Mucilaginibacter calamicampi</name>
    <dbReference type="NCBI Taxonomy" id="1302352"/>
    <lineage>
        <taxon>Bacteria</taxon>
        <taxon>Pseudomonadati</taxon>
        <taxon>Bacteroidota</taxon>
        <taxon>Sphingobacteriia</taxon>
        <taxon>Sphingobacteriales</taxon>
        <taxon>Sphingobacteriaceae</taxon>
        <taxon>Mucilaginibacter</taxon>
    </lineage>
</organism>
<accession>A0ABW2YUY6</accession>
<reference evidence="3" key="1">
    <citation type="journal article" date="2019" name="Int. J. Syst. Evol. Microbiol.">
        <title>The Global Catalogue of Microorganisms (GCM) 10K type strain sequencing project: providing services to taxonomists for standard genome sequencing and annotation.</title>
        <authorList>
            <consortium name="The Broad Institute Genomics Platform"/>
            <consortium name="The Broad Institute Genome Sequencing Center for Infectious Disease"/>
            <person name="Wu L."/>
            <person name="Ma J."/>
        </authorList>
    </citation>
    <scope>NUCLEOTIDE SEQUENCE [LARGE SCALE GENOMIC DNA]</scope>
    <source>
        <strain evidence="3">CCUG 63418</strain>
    </source>
</reference>
<evidence type="ECO:0000313" key="2">
    <source>
        <dbReference type="EMBL" id="MFD0750167.1"/>
    </source>
</evidence>
<protein>
    <submittedName>
        <fullName evidence="2">DUF3883 domain-containing protein</fullName>
    </submittedName>
</protein>
<evidence type="ECO:0000259" key="1">
    <source>
        <dbReference type="Pfam" id="PF13020"/>
    </source>
</evidence>
<proteinExistence type="predicted"/>